<dbReference type="RefSeq" id="WP_022382982.1">
    <property type="nucleotide sequence ID" value="NZ_AP019697.1"/>
</dbReference>
<name>A0A8D4UUC5_9FIRM</name>
<feature type="transmembrane region" description="Helical" evidence="1">
    <location>
        <begin position="58"/>
        <end position="91"/>
    </location>
</feature>
<dbReference type="KEGG" id="dho:Dia5BBH33_10480"/>
<dbReference type="EMBL" id="AP019697">
    <property type="protein sequence ID" value="BBK25113.1"/>
    <property type="molecule type" value="Genomic_DNA"/>
</dbReference>
<sequence length="100" mass="11318">MASTWIYVMCIMLFGSYILQLVPLMFYLSVVLIVNCGVLAASYFLFRRDPLLNMRENMLFMLGLTVINILTDLGIMSYFMSWVAFGALLLWSLLGGGRGD</sequence>
<reference evidence="3" key="1">
    <citation type="submission" date="2019-05" db="EMBL/GenBank/DDBJ databases">
        <title>Complete genome sequencing of Dialister sp. strain 5BBH33.</title>
        <authorList>
            <person name="Sakamoto M."/>
            <person name="Murakami T."/>
            <person name="Mori H."/>
        </authorList>
    </citation>
    <scope>NUCLEOTIDE SEQUENCE [LARGE SCALE GENOMIC DNA]</scope>
    <source>
        <strain evidence="3">5BBH33</strain>
    </source>
</reference>
<keyword evidence="1" id="KW-0812">Transmembrane</keyword>
<dbReference type="OrthoDB" id="1683277at2"/>
<keyword evidence="1" id="KW-1133">Transmembrane helix</keyword>
<keyword evidence="1" id="KW-0472">Membrane</keyword>
<keyword evidence="3" id="KW-1185">Reference proteome</keyword>
<organism evidence="2 3">
    <name type="scientific">Dialister hominis</name>
    <dbReference type="NCBI Taxonomy" id="2582419"/>
    <lineage>
        <taxon>Bacteria</taxon>
        <taxon>Bacillati</taxon>
        <taxon>Bacillota</taxon>
        <taxon>Negativicutes</taxon>
        <taxon>Veillonellales</taxon>
        <taxon>Veillonellaceae</taxon>
        <taxon>Dialister</taxon>
    </lineage>
</organism>
<evidence type="ECO:0000313" key="3">
    <source>
        <dbReference type="Proteomes" id="UP000320585"/>
    </source>
</evidence>
<gene>
    <name evidence="2" type="ORF">Dia5BBH33_10480</name>
</gene>
<protein>
    <submittedName>
        <fullName evidence="2">Uncharacterized protein</fullName>
    </submittedName>
</protein>
<dbReference type="Proteomes" id="UP000320585">
    <property type="component" value="Chromosome"/>
</dbReference>
<feature type="transmembrane region" description="Helical" evidence="1">
    <location>
        <begin position="28"/>
        <end position="46"/>
    </location>
</feature>
<evidence type="ECO:0000313" key="2">
    <source>
        <dbReference type="EMBL" id="BBK25113.1"/>
    </source>
</evidence>
<proteinExistence type="predicted"/>
<accession>A0A8D4UUC5</accession>
<dbReference type="GeneID" id="92716263"/>
<dbReference type="AlphaFoldDB" id="A0A8D4UUC5"/>
<evidence type="ECO:0000256" key="1">
    <source>
        <dbReference type="SAM" id="Phobius"/>
    </source>
</evidence>
<feature type="transmembrane region" description="Helical" evidence="1">
    <location>
        <begin position="5"/>
        <end position="22"/>
    </location>
</feature>